<feature type="signal peptide" evidence="1">
    <location>
        <begin position="1"/>
        <end position="16"/>
    </location>
</feature>
<dbReference type="EMBL" id="AMZH03004125">
    <property type="protein sequence ID" value="RRT70103.1"/>
    <property type="molecule type" value="Genomic_DNA"/>
</dbReference>
<feature type="chain" id="PRO_5019347976" evidence="1">
    <location>
        <begin position="17"/>
        <end position="98"/>
    </location>
</feature>
<sequence>MWLAGLPLLLPPQTLGLTPHRLNATRVEETYFKCIRISPTHLKRHREGGGDVDDQGSLRRLPRRIRLGLFPIPGSPGLTDGATVLLGASPAVVLVLLL</sequence>
<protein>
    <submittedName>
        <fullName evidence="2">Uncharacterized protein</fullName>
    </submittedName>
</protein>
<accession>A0A427A1L7</accession>
<organism evidence="2 3">
    <name type="scientific">Ensete ventricosum</name>
    <name type="common">Abyssinian banana</name>
    <name type="synonym">Musa ensete</name>
    <dbReference type="NCBI Taxonomy" id="4639"/>
    <lineage>
        <taxon>Eukaryota</taxon>
        <taxon>Viridiplantae</taxon>
        <taxon>Streptophyta</taxon>
        <taxon>Embryophyta</taxon>
        <taxon>Tracheophyta</taxon>
        <taxon>Spermatophyta</taxon>
        <taxon>Magnoliopsida</taxon>
        <taxon>Liliopsida</taxon>
        <taxon>Zingiberales</taxon>
        <taxon>Musaceae</taxon>
        <taxon>Ensete</taxon>
    </lineage>
</organism>
<keyword evidence="1" id="KW-0732">Signal</keyword>
<name>A0A427A1L7_ENSVE</name>
<evidence type="ECO:0000313" key="2">
    <source>
        <dbReference type="EMBL" id="RRT70103.1"/>
    </source>
</evidence>
<evidence type="ECO:0000313" key="3">
    <source>
        <dbReference type="Proteomes" id="UP000287651"/>
    </source>
</evidence>
<dbReference type="Proteomes" id="UP000287651">
    <property type="component" value="Unassembled WGS sequence"/>
</dbReference>
<comment type="caution">
    <text evidence="2">The sequence shown here is derived from an EMBL/GenBank/DDBJ whole genome shotgun (WGS) entry which is preliminary data.</text>
</comment>
<proteinExistence type="predicted"/>
<reference evidence="2 3" key="1">
    <citation type="journal article" date="2014" name="Agronomy (Basel)">
        <title>A Draft Genome Sequence for Ensete ventricosum, the Drought-Tolerant Tree Against Hunger.</title>
        <authorList>
            <person name="Harrison J."/>
            <person name="Moore K.A."/>
            <person name="Paszkiewicz K."/>
            <person name="Jones T."/>
            <person name="Grant M."/>
            <person name="Ambacheew D."/>
            <person name="Muzemil S."/>
            <person name="Studholme D.J."/>
        </authorList>
    </citation>
    <scope>NUCLEOTIDE SEQUENCE [LARGE SCALE GENOMIC DNA]</scope>
</reference>
<gene>
    <name evidence="2" type="ORF">B296_00028205</name>
</gene>
<evidence type="ECO:0000256" key="1">
    <source>
        <dbReference type="SAM" id="SignalP"/>
    </source>
</evidence>
<dbReference type="AlphaFoldDB" id="A0A427A1L7"/>